<sequence>MTPELYEIYYTLSGLLVPLLLLLCSSATKTSKRFGQVLQTHVSIKIIFESSSIRTVGTLERSRSCMGQHVTLEVVFRTNCGGHSVCECSDYSFEQICKGKNGTQKVFPRSNNGIPFLCDRVTVVLASEQRTQGEPDRHLRCMQESLSLHVACYWRALTSPFPRREEGNLMRV</sequence>
<proteinExistence type="predicted"/>
<evidence type="ECO:0000256" key="1">
    <source>
        <dbReference type="SAM" id="Phobius"/>
    </source>
</evidence>
<reference evidence="2 3" key="1">
    <citation type="submission" date="2019-05" db="EMBL/GenBank/DDBJ databases">
        <title>Another draft genome of Portunus trituberculatus and its Hox gene families provides insights of decapod evolution.</title>
        <authorList>
            <person name="Jeong J.-H."/>
            <person name="Song I."/>
            <person name="Kim S."/>
            <person name="Choi T."/>
            <person name="Kim D."/>
            <person name="Ryu S."/>
            <person name="Kim W."/>
        </authorList>
    </citation>
    <scope>NUCLEOTIDE SEQUENCE [LARGE SCALE GENOMIC DNA]</scope>
    <source>
        <tissue evidence="2">Muscle</tissue>
    </source>
</reference>
<organism evidence="2 3">
    <name type="scientific">Portunus trituberculatus</name>
    <name type="common">Swimming crab</name>
    <name type="synonym">Neptunus trituberculatus</name>
    <dbReference type="NCBI Taxonomy" id="210409"/>
    <lineage>
        <taxon>Eukaryota</taxon>
        <taxon>Metazoa</taxon>
        <taxon>Ecdysozoa</taxon>
        <taxon>Arthropoda</taxon>
        <taxon>Crustacea</taxon>
        <taxon>Multicrustacea</taxon>
        <taxon>Malacostraca</taxon>
        <taxon>Eumalacostraca</taxon>
        <taxon>Eucarida</taxon>
        <taxon>Decapoda</taxon>
        <taxon>Pleocyemata</taxon>
        <taxon>Brachyura</taxon>
        <taxon>Eubrachyura</taxon>
        <taxon>Portunoidea</taxon>
        <taxon>Portunidae</taxon>
        <taxon>Portuninae</taxon>
        <taxon>Portunus</taxon>
    </lineage>
</organism>
<comment type="caution">
    <text evidence="2">The sequence shown here is derived from an EMBL/GenBank/DDBJ whole genome shotgun (WGS) entry which is preliminary data.</text>
</comment>
<evidence type="ECO:0000313" key="2">
    <source>
        <dbReference type="EMBL" id="MPC19293.1"/>
    </source>
</evidence>
<keyword evidence="1" id="KW-0812">Transmembrane</keyword>
<dbReference type="Proteomes" id="UP000324222">
    <property type="component" value="Unassembled WGS sequence"/>
</dbReference>
<gene>
    <name evidence="2" type="ORF">E2C01_012204</name>
</gene>
<keyword evidence="1" id="KW-0472">Membrane</keyword>
<accession>A0A5B7DDE3</accession>
<keyword evidence="1" id="KW-1133">Transmembrane helix</keyword>
<feature type="transmembrane region" description="Helical" evidence="1">
    <location>
        <begin position="6"/>
        <end position="24"/>
    </location>
</feature>
<name>A0A5B7DDE3_PORTR</name>
<keyword evidence="3" id="KW-1185">Reference proteome</keyword>
<evidence type="ECO:0000313" key="3">
    <source>
        <dbReference type="Proteomes" id="UP000324222"/>
    </source>
</evidence>
<dbReference type="EMBL" id="VSRR010000758">
    <property type="protein sequence ID" value="MPC19293.1"/>
    <property type="molecule type" value="Genomic_DNA"/>
</dbReference>
<protein>
    <submittedName>
        <fullName evidence="2">Uncharacterized protein</fullName>
    </submittedName>
</protein>
<dbReference type="AlphaFoldDB" id="A0A5B7DDE3"/>